<keyword evidence="1" id="KW-0732">Signal</keyword>
<dbReference type="OrthoDB" id="5138691at2759"/>
<feature type="chain" id="PRO_5034394251" evidence="1">
    <location>
        <begin position="20"/>
        <end position="213"/>
    </location>
</feature>
<evidence type="ECO:0000313" key="2">
    <source>
        <dbReference type="EMBL" id="KAF4445550.1"/>
    </source>
</evidence>
<proteinExistence type="predicted"/>
<dbReference type="AlphaFoldDB" id="A0A8H4K8B4"/>
<feature type="signal peptide" evidence="1">
    <location>
        <begin position="1"/>
        <end position="19"/>
    </location>
</feature>
<dbReference type="Proteomes" id="UP000605986">
    <property type="component" value="Unassembled WGS sequence"/>
</dbReference>
<dbReference type="EMBL" id="JAADJG010000514">
    <property type="protein sequence ID" value="KAF4445550.1"/>
    <property type="molecule type" value="Genomic_DNA"/>
</dbReference>
<evidence type="ECO:0000256" key="1">
    <source>
        <dbReference type="SAM" id="SignalP"/>
    </source>
</evidence>
<protein>
    <submittedName>
        <fullName evidence="2">Uncharacterized protein</fullName>
    </submittedName>
</protein>
<evidence type="ECO:0000313" key="3">
    <source>
        <dbReference type="Proteomes" id="UP000605986"/>
    </source>
</evidence>
<comment type="caution">
    <text evidence="2">The sequence shown here is derived from an EMBL/GenBank/DDBJ whole genome shotgun (WGS) entry which is preliminary data.</text>
</comment>
<sequence length="213" mass="23234">MWFTKALTLFAATSMVATAHPTDTSLGPRDIDERATVELSGRKVSVVTGIVFNQALRDCFGSSGVDIVQAYAGAIYDQWRFSKLPGVLVDIQTLVSTKQLTNQFCFTVDAVFQFAGKSDAQKFATFAKNLLGPTKRDDEPDSFLGRLKPDVYIEGVDLPEGHEYFGSNSTNPTHDLSKRGIGKCRNKCGFSFTNDQTGICRDSTFPAGNSGFC</sequence>
<name>A0A8H4K8B4_9HYPO</name>
<keyword evidence="3" id="KW-1185">Reference proteome</keyword>
<gene>
    <name evidence="2" type="ORF">F53441_10723</name>
</gene>
<organism evidence="2 3">
    <name type="scientific">Fusarium austroafricanum</name>
    <dbReference type="NCBI Taxonomy" id="2364996"/>
    <lineage>
        <taxon>Eukaryota</taxon>
        <taxon>Fungi</taxon>
        <taxon>Dikarya</taxon>
        <taxon>Ascomycota</taxon>
        <taxon>Pezizomycotina</taxon>
        <taxon>Sordariomycetes</taxon>
        <taxon>Hypocreomycetidae</taxon>
        <taxon>Hypocreales</taxon>
        <taxon>Nectriaceae</taxon>
        <taxon>Fusarium</taxon>
        <taxon>Fusarium concolor species complex</taxon>
    </lineage>
</organism>
<reference evidence="2" key="1">
    <citation type="submission" date="2020-01" db="EMBL/GenBank/DDBJ databases">
        <title>Identification and distribution of gene clusters putatively required for synthesis of sphingolipid metabolism inhibitors in phylogenetically diverse species of the filamentous fungus Fusarium.</title>
        <authorList>
            <person name="Kim H.-S."/>
            <person name="Busman M."/>
            <person name="Brown D.W."/>
            <person name="Divon H."/>
            <person name="Uhlig S."/>
            <person name="Proctor R.H."/>
        </authorList>
    </citation>
    <scope>NUCLEOTIDE SEQUENCE</scope>
    <source>
        <strain evidence="2">NRRL 53441</strain>
    </source>
</reference>
<accession>A0A8H4K8B4</accession>